<name>A0A0N4VY72_HAEPC</name>
<evidence type="ECO:0000313" key="3">
    <source>
        <dbReference type="WBParaSite" id="HPLM_0000224301-mRNA-1"/>
    </source>
</evidence>
<keyword evidence="2" id="KW-1185">Reference proteome</keyword>
<dbReference type="EMBL" id="UZAF01004216">
    <property type="protein sequence ID" value="VDO13686.1"/>
    <property type="molecule type" value="Genomic_DNA"/>
</dbReference>
<sequence>MGGSDELPDAEITLCIRSGGSWSPCAPSAVVWLRMASPNNIYGLGSLRQVWDGWGLEQDQQCTWELQTRGRNMHLNGLNKREKIEHRFYEKVCTASIPYITKVANMIRSLAFIEDISARESGSLPPCTIEHDRVAVRLDSRGVKLSFKRTIPRQKRATSPNSIVEADVSDNSISEMASVSVTEEYINEILYDLTESGN</sequence>
<reference evidence="1 2" key="2">
    <citation type="submission" date="2018-11" db="EMBL/GenBank/DDBJ databases">
        <authorList>
            <consortium name="Pathogen Informatics"/>
        </authorList>
    </citation>
    <scope>NUCLEOTIDE SEQUENCE [LARGE SCALE GENOMIC DNA]</scope>
    <source>
        <strain evidence="1 2">MHpl1</strain>
    </source>
</reference>
<dbReference type="Proteomes" id="UP000268014">
    <property type="component" value="Unassembled WGS sequence"/>
</dbReference>
<dbReference type="WBParaSite" id="HPLM_0000224301-mRNA-1">
    <property type="protein sequence ID" value="HPLM_0000224301-mRNA-1"/>
    <property type="gene ID" value="HPLM_0000224301"/>
</dbReference>
<protein>
    <submittedName>
        <fullName evidence="3">BHLH domain-containing protein</fullName>
    </submittedName>
</protein>
<organism evidence="3">
    <name type="scientific">Haemonchus placei</name>
    <name type="common">Barber's pole worm</name>
    <dbReference type="NCBI Taxonomy" id="6290"/>
    <lineage>
        <taxon>Eukaryota</taxon>
        <taxon>Metazoa</taxon>
        <taxon>Ecdysozoa</taxon>
        <taxon>Nematoda</taxon>
        <taxon>Chromadorea</taxon>
        <taxon>Rhabditida</taxon>
        <taxon>Rhabditina</taxon>
        <taxon>Rhabditomorpha</taxon>
        <taxon>Strongyloidea</taxon>
        <taxon>Trichostrongylidae</taxon>
        <taxon>Haemonchus</taxon>
    </lineage>
</organism>
<proteinExistence type="predicted"/>
<evidence type="ECO:0000313" key="1">
    <source>
        <dbReference type="EMBL" id="VDO13686.1"/>
    </source>
</evidence>
<dbReference type="AlphaFoldDB" id="A0A0N4VY72"/>
<reference evidence="3" key="1">
    <citation type="submission" date="2017-02" db="UniProtKB">
        <authorList>
            <consortium name="WormBaseParasite"/>
        </authorList>
    </citation>
    <scope>IDENTIFICATION</scope>
</reference>
<dbReference type="OrthoDB" id="5877603at2759"/>
<dbReference type="STRING" id="6290.A0A0N4VY72"/>
<accession>A0A0N4VY72</accession>
<gene>
    <name evidence="1" type="ORF">HPLM_LOCUS2240</name>
</gene>
<evidence type="ECO:0000313" key="2">
    <source>
        <dbReference type="Proteomes" id="UP000268014"/>
    </source>
</evidence>